<proteinExistence type="predicted"/>
<keyword evidence="2 4" id="KW-0863">Zinc-finger</keyword>
<dbReference type="SUPFAM" id="SSF144232">
    <property type="entry name" value="HIT/MYND zinc finger-like"/>
    <property type="match status" value="1"/>
</dbReference>
<feature type="domain" description="MYND-type" evidence="6">
    <location>
        <begin position="16"/>
        <end position="54"/>
    </location>
</feature>
<evidence type="ECO:0000256" key="2">
    <source>
        <dbReference type="ARBA" id="ARBA00022771"/>
    </source>
</evidence>
<dbReference type="PROSITE" id="PS50865">
    <property type="entry name" value="ZF_MYND_2"/>
    <property type="match status" value="1"/>
</dbReference>
<evidence type="ECO:0000256" key="5">
    <source>
        <dbReference type="SAM" id="MobiDB-lite"/>
    </source>
</evidence>
<keyword evidence="3" id="KW-0862">Zinc</keyword>
<evidence type="ECO:0000313" key="7">
    <source>
        <dbReference type="EMBL" id="KAJ4487178.1"/>
    </source>
</evidence>
<dbReference type="Pfam" id="PF01753">
    <property type="entry name" value="zf-MYND"/>
    <property type="match status" value="1"/>
</dbReference>
<feature type="region of interest" description="Disordered" evidence="5">
    <location>
        <begin position="383"/>
        <end position="403"/>
    </location>
</feature>
<dbReference type="Gene3D" id="6.10.140.2220">
    <property type="match status" value="1"/>
</dbReference>
<gene>
    <name evidence="7" type="ORF">C8J55DRAFT_424130</name>
</gene>
<dbReference type="Proteomes" id="UP001150238">
    <property type="component" value="Unassembled WGS sequence"/>
</dbReference>
<evidence type="ECO:0000313" key="8">
    <source>
        <dbReference type="Proteomes" id="UP001150238"/>
    </source>
</evidence>
<evidence type="ECO:0000256" key="4">
    <source>
        <dbReference type="PROSITE-ProRule" id="PRU00134"/>
    </source>
</evidence>
<dbReference type="GO" id="GO:0008270">
    <property type="term" value="F:zinc ion binding"/>
    <property type="evidence" value="ECO:0007669"/>
    <property type="project" value="UniProtKB-KW"/>
</dbReference>
<comment type="caution">
    <text evidence="7">The sequence shown here is derived from an EMBL/GenBank/DDBJ whole genome shotgun (WGS) entry which is preliminary data.</text>
</comment>
<dbReference type="InterPro" id="IPR002893">
    <property type="entry name" value="Znf_MYND"/>
</dbReference>
<accession>A0A9W9ARY1</accession>
<protein>
    <recommendedName>
        <fullName evidence="6">MYND-type domain-containing protein</fullName>
    </recommendedName>
</protein>
<dbReference type="EMBL" id="JANVFS010000009">
    <property type="protein sequence ID" value="KAJ4487178.1"/>
    <property type="molecule type" value="Genomic_DNA"/>
</dbReference>
<sequence length="420" mass="48368">MPIRKVQLPLKSLEQCAVCRKKSSELKLCSFCGEVTYCSSECQTGDWVKHKRICGESTDRISLDQFHPILAVLAESNRLLPARPMHPAITRQIINSPNPYVPEMTFPDGTSAKLVVLGLTVHPVLNNEWWPTALSDQVRGKLVRRFLREGHILPLISAVLVALLGEMYTSPVGNSSMRRSRLNYKSSPIADFGIARGRASVTPQDMFAFWDTLTDQFWLGQDPKDHYWIYFTTLKGEELVLDFGLFTFNYCTIISAEPYIHPDANMVPAPPSPCYFRNRSMARNAPTLHTETGRVSVLRNKNLHRFVEQELINECPPDDCSILFDFMESFSSRPLTVEEKKMTEAWVFWNTKWLRCILSTRHWVNWPVEPALAIEQDPGEMAALDKWTPPKDMKKKRKSKKREYNKETIGKVFNRWENRV</sequence>
<evidence type="ECO:0000256" key="1">
    <source>
        <dbReference type="ARBA" id="ARBA00022723"/>
    </source>
</evidence>
<keyword evidence="1" id="KW-0479">Metal-binding</keyword>
<reference evidence="7" key="1">
    <citation type="submission" date="2022-08" db="EMBL/GenBank/DDBJ databases">
        <authorList>
            <consortium name="DOE Joint Genome Institute"/>
            <person name="Min B."/>
            <person name="Riley R."/>
            <person name="Sierra-Patev S."/>
            <person name="Naranjo-Ortiz M."/>
            <person name="Looney B."/>
            <person name="Konkel Z."/>
            <person name="Slot J.C."/>
            <person name="Sakamoto Y."/>
            <person name="Steenwyk J.L."/>
            <person name="Rokas A."/>
            <person name="Carro J."/>
            <person name="Camarero S."/>
            <person name="Ferreira P."/>
            <person name="Molpeceres G."/>
            <person name="Ruiz-Duenas F.J."/>
            <person name="Serrano A."/>
            <person name="Henrissat B."/>
            <person name="Drula E."/>
            <person name="Hughes K.W."/>
            <person name="Mata J.L."/>
            <person name="Ishikawa N.K."/>
            <person name="Vargas-Isla R."/>
            <person name="Ushijima S."/>
            <person name="Smith C.A."/>
            <person name="Ahrendt S."/>
            <person name="Andreopoulos W."/>
            <person name="He G."/>
            <person name="Labutti K."/>
            <person name="Lipzen A."/>
            <person name="Ng V."/>
            <person name="Sandor L."/>
            <person name="Barry K."/>
            <person name="Martinez A.T."/>
            <person name="Xiao Y."/>
            <person name="Gibbons J.G."/>
            <person name="Terashima K."/>
            <person name="Hibbett D.S."/>
            <person name="Grigoriev I.V."/>
        </authorList>
    </citation>
    <scope>NUCLEOTIDE SEQUENCE</scope>
    <source>
        <strain evidence="7">Sp2 HRB7682 ss15</strain>
    </source>
</reference>
<name>A0A9W9ARY1_9AGAR</name>
<dbReference type="PROSITE" id="PS01360">
    <property type="entry name" value="ZF_MYND_1"/>
    <property type="match status" value="1"/>
</dbReference>
<organism evidence="7 8">
    <name type="scientific">Lentinula lateritia</name>
    <dbReference type="NCBI Taxonomy" id="40482"/>
    <lineage>
        <taxon>Eukaryota</taxon>
        <taxon>Fungi</taxon>
        <taxon>Dikarya</taxon>
        <taxon>Basidiomycota</taxon>
        <taxon>Agaricomycotina</taxon>
        <taxon>Agaricomycetes</taxon>
        <taxon>Agaricomycetidae</taxon>
        <taxon>Agaricales</taxon>
        <taxon>Marasmiineae</taxon>
        <taxon>Omphalotaceae</taxon>
        <taxon>Lentinula</taxon>
    </lineage>
</organism>
<evidence type="ECO:0000256" key="3">
    <source>
        <dbReference type="ARBA" id="ARBA00022833"/>
    </source>
</evidence>
<reference evidence="7" key="2">
    <citation type="journal article" date="2023" name="Proc. Natl. Acad. Sci. U.S.A.">
        <title>A global phylogenomic analysis of the shiitake genus Lentinula.</title>
        <authorList>
            <person name="Sierra-Patev S."/>
            <person name="Min B."/>
            <person name="Naranjo-Ortiz M."/>
            <person name="Looney B."/>
            <person name="Konkel Z."/>
            <person name="Slot J.C."/>
            <person name="Sakamoto Y."/>
            <person name="Steenwyk J.L."/>
            <person name="Rokas A."/>
            <person name="Carro J."/>
            <person name="Camarero S."/>
            <person name="Ferreira P."/>
            <person name="Molpeceres G."/>
            <person name="Ruiz-Duenas F.J."/>
            <person name="Serrano A."/>
            <person name="Henrissat B."/>
            <person name="Drula E."/>
            <person name="Hughes K.W."/>
            <person name="Mata J.L."/>
            <person name="Ishikawa N.K."/>
            <person name="Vargas-Isla R."/>
            <person name="Ushijima S."/>
            <person name="Smith C.A."/>
            <person name="Donoghue J."/>
            <person name="Ahrendt S."/>
            <person name="Andreopoulos W."/>
            <person name="He G."/>
            <person name="LaButti K."/>
            <person name="Lipzen A."/>
            <person name="Ng V."/>
            <person name="Riley R."/>
            <person name="Sandor L."/>
            <person name="Barry K."/>
            <person name="Martinez A.T."/>
            <person name="Xiao Y."/>
            <person name="Gibbons J.G."/>
            <person name="Terashima K."/>
            <person name="Grigoriev I.V."/>
            <person name="Hibbett D."/>
        </authorList>
    </citation>
    <scope>NUCLEOTIDE SEQUENCE</scope>
    <source>
        <strain evidence="7">Sp2 HRB7682 ss15</strain>
    </source>
</reference>
<evidence type="ECO:0000259" key="6">
    <source>
        <dbReference type="PROSITE" id="PS50865"/>
    </source>
</evidence>
<dbReference type="AlphaFoldDB" id="A0A9W9ARY1"/>